<dbReference type="InterPro" id="IPR002938">
    <property type="entry name" value="FAD-bd"/>
</dbReference>
<dbReference type="PANTHER" id="PTHR46865:SF2">
    <property type="entry name" value="MONOOXYGENASE"/>
    <property type="match status" value="1"/>
</dbReference>
<dbReference type="AlphaFoldDB" id="A0A366LTE0"/>
<dbReference type="Gene3D" id="3.30.9.10">
    <property type="entry name" value="D-Amino Acid Oxidase, subunit A, domain 2"/>
    <property type="match status" value="1"/>
</dbReference>
<reference evidence="3 4" key="1">
    <citation type="submission" date="2018-06" db="EMBL/GenBank/DDBJ databases">
        <title>Sphaerisporangium craniellae sp. nov., isolated from a marine sponge in the South China Sea.</title>
        <authorList>
            <person name="Li L."/>
        </authorList>
    </citation>
    <scope>NUCLEOTIDE SEQUENCE [LARGE SCALE GENOMIC DNA]</scope>
    <source>
        <strain evidence="3 4">LHW63015</strain>
    </source>
</reference>
<comment type="caution">
    <text evidence="3">The sequence shown here is derived from an EMBL/GenBank/DDBJ whole genome shotgun (WGS) entry which is preliminary data.</text>
</comment>
<proteinExistence type="predicted"/>
<dbReference type="PANTHER" id="PTHR46865">
    <property type="entry name" value="OXIDOREDUCTASE-RELATED"/>
    <property type="match status" value="1"/>
</dbReference>
<dbReference type="InterPro" id="IPR051704">
    <property type="entry name" value="FAD_aromatic-hydroxylase"/>
</dbReference>
<accession>A0A366LTE0</accession>
<gene>
    <name evidence="3" type="ORF">DP939_28565</name>
</gene>
<feature type="domain" description="FAD-binding" evidence="2">
    <location>
        <begin position="11"/>
        <end position="326"/>
    </location>
</feature>
<evidence type="ECO:0000259" key="2">
    <source>
        <dbReference type="Pfam" id="PF01494"/>
    </source>
</evidence>
<evidence type="ECO:0000313" key="3">
    <source>
        <dbReference type="EMBL" id="RBQ16649.1"/>
    </source>
</evidence>
<dbReference type="Gene3D" id="3.50.50.60">
    <property type="entry name" value="FAD/NAD(P)-binding domain"/>
    <property type="match status" value="1"/>
</dbReference>
<dbReference type="PRINTS" id="PR00420">
    <property type="entry name" value="RNGMNOXGNASE"/>
</dbReference>
<keyword evidence="4" id="KW-1185">Reference proteome</keyword>
<feature type="region of interest" description="Disordered" evidence="1">
    <location>
        <begin position="422"/>
        <end position="452"/>
    </location>
</feature>
<evidence type="ECO:0000313" key="4">
    <source>
        <dbReference type="Proteomes" id="UP000253303"/>
    </source>
</evidence>
<name>A0A366LTE0_9ACTN</name>
<organism evidence="3 4">
    <name type="scientific">Spongiactinospora rosea</name>
    <dbReference type="NCBI Taxonomy" id="2248750"/>
    <lineage>
        <taxon>Bacteria</taxon>
        <taxon>Bacillati</taxon>
        <taxon>Actinomycetota</taxon>
        <taxon>Actinomycetes</taxon>
        <taxon>Streptosporangiales</taxon>
        <taxon>Streptosporangiaceae</taxon>
        <taxon>Spongiactinospora</taxon>
    </lineage>
</organism>
<dbReference type="InterPro" id="IPR036188">
    <property type="entry name" value="FAD/NAD-bd_sf"/>
</dbReference>
<sequence length="452" mass="49120">MGMADSPDPLRVLVAGGGIAGQALAFWLTRGGHRVTVVERFPVLRATGAQVDLQGQGIEAVERMGLLDAVRGRLVDEAGVAFVDARGRTKATIMANTSGRGRQTLTSEYEIMRGDLVRILHDASKDDAEHVFGVSVDGFEQDERKVIAHFSDGTSGEFDLLVGADGQGSRIRRAILPAGRDPYWRVGIHMAYWFIPRIASDGDIRDTYLVPGGRQIMRRSHNPTETQVYFVLREESEEASAIHREPVERQRNFWASRFRDAGWQTERFIDGMRTSPFFYSQEIVQVRTGTWSKGRVVLVGDAAHCASPYSGMGVSGGLAGAHVLAGEINRHPGDLPTALANYDSVLRPFVNEIQGEVNPRLLRLGMPMTQRAIDAFQAATALACFLHLPGLAARFSKSDRGGTWRLPGNPAPISTLRSILPEGRADDSGGVSGCGRSGRVPGRVRSSGGSCR</sequence>
<feature type="compositionally biased region" description="Low complexity" evidence="1">
    <location>
        <begin position="437"/>
        <end position="452"/>
    </location>
</feature>
<evidence type="ECO:0000256" key="1">
    <source>
        <dbReference type="SAM" id="MobiDB-lite"/>
    </source>
</evidence>
<dbReference type="Pfam" id="PF01494">
    <property type="entry name" value="FAD_binding_3"/>
    <property type="match status" value="1"/>
</dbReference>
<dbReference type="OrthoDB" id="3356051at2"/>
<dbReference type="SUPFAM" id="SSF51905">
    <property type="entry name" value="FAD/NAD(P)-binding domain"/>
    <property type="match status" value="1"/>
</dbReference>
<protein>
    <submittedName>
        <fullName evidence="3">Oxidoreductase</fullName>
    </submittedName>
</protein>
<dbReference type="Proteomes" id="UP000253303">
    <property type="component" value="Unassembled WGS sequence"/>
</dbReference>
<dbReference type="GO" id="GO:0071949">
    <property type="term" value="F:FAD binding"/>
    <property type="evidence" value="ECO:0007669"/>
    <property type="project" value="InterPro"/>
</dbReference>
<dbReference type="EMBL" id="QMEY01000015">
    <property type="protein sequence ID" value="RBQ16649.1"/>
    <property type="molecule type" value="Genomic_DNA"/>
</dbReference>